<keyword evidence="1" id="KW-0472">Membrane</keyword>
<keyword evidence="4" id="KW-1185">Reference proteome</keyword>
<name>A0A8J7M3S3_9RHOB</name>
<dbReference type="PANTHER" id="PTHR22911:SF135">
    <property type="entry name" value="BLR4310 PROTEIN"/>
    <property type="match status" value="1"/>
</dbReference>
<sequence>MIAGLTDNMRGAAFMSVSMAGFVVNDTLVKLASSDMSVFQLLFVRGLMASALIAVIAWRAGAFRAHIVPRDRRVLALRVVGEMAAATLFLTALFQMPLANVTAILQSGPLGITLAAAVFLGEPVGWRRVSAIIIGFTGVLLIVRPGAEGFSSASLFAIAAVAFVVLRELATRQLSPGVPSLLVVFATASAVSIMGGAVTLFDDWRPLSGPTLALLAGSAIAVNVGYFFGVKAVRVGEIGFVAPFRYAVMIWALVLGYAVFGDLPDALTLTGAALVVGSGVYSFHREQRLARAAAAAARRAEGARGVL</sequence>
<feature type="transmembrane region" description="Helical" evidence="1">
    <location>
        <begin position="149"/>
        <end position="166"/>
    </location>
</feature>
<reference evidence="3" key="1">
    <citation type="submission" date="2020-12" db="EMBL/GenBank/DDBJ databases">
        <title>Bacterial taxonomy.</title>
        <authorList>
            <person name="Pan X."/>
        </authorList>
    </citation>
    <scope>NUCLEOTIDE SEQUENCE</scope>
    <source>
        <strain evidence="3">M0105</strain>
    </source>
</reference>
<dbReference type="AlphaFoldDB" id="A0A8J7M3S3"/>
<keyword evidence="1" id="KW-1133">Transmembrane helix</keyword>
<evidence type="ECO:0000313" key="4">
    <source>
        <dbReference type="Proteomes" id="UP000655420"/>
    </source>
</evidence>
<evidence type="ECO:0000259" key="2">
    <source>
        <dbReference type="Pfam" id="PF00892"/>
    </source>
</evidence>
<dbReference type="Gene3D" id="1.10.3730.20">
    <property type="match status" value="1"/>
</dbReference>
<keyword evidence="1" id="KW-0812">Transmembrane</keyword>
<feature type="transmembrane region" description="Helical" evidence="1">
    <location>
        <begin position="12"/>
        <end position="32"/>
    </location>
</feature>
<accession>A0A8J7M3S3</accession>
<gene>
    <name evidence="3" type="ORF">H0I76_01345</name>
</gene>
<dbReference type="PANTHER" id="PTHR22911">
    <property type="entry name" value="ACYL-MALONYL CONDENSING ENZYME-RELATED"/>
    <property type="match status" value="1"/>
</dbReference>
<feature type="transmembrane region" description="Helical" evidence="1">
    <location>
        <begin position="178"/>
        <end position="201"/>
    </location>
</feature>
<dbReference type="GO" id="GO:0016020">
    <property type="term" value="C:membrane"/>
    <property type="evidence" value="ECO:0007669"/>
    <property type="project" value="InterPro"/>
</dbReference>
<dbReference type="RefSeq" id="WP_200606029.1">
    <property type="nucleotide sequence ID" value="NZ_JAEHHL010000001.1"/>
</dbReference>
<dbReference type="SUPFAM" id="SSF103481">
    <property type="entry name" value="Multidrug resistance efflux transporter EmrE"/>
    <property type="match status" value="2"/>
</dbReference>
<evidence type="ECO:0000256" key="1">
    <source>
        <dbReference type="SAM" id="Phobius"/>
    </source>
</evidence>
<protein>
    <submittedName>
        <fullName evidence="3">DMT family transporter</fullName>
    </submittedName>
</protein>
<dbReference type="Proteomes" id="UP000655420">
    <property type="component" value="Unassembled WGS sequence"/>
</dbReference>
<evidence type="ECO:0000313" key="3">
    <source>
        <dbReference type="EMBL" id="MBK0397821.1"/>
    </source>
</evidence>
<proteinExistence type="predicted"/>
<dbReference type="Pfam" id="PF00892">
    <property type="entry name" value="EamA"/>
    <property type="match status" value="1"/>
</dbReference>
<dbReference type="InterPro" id="IPR000620">
    <property type="entry name" value="EamA_dom"/>
</dbReference>
<feature type="transmembrane region" description="Helical" evidence="1">
    <location>
        <begin position="266"/>
        <end position="283"/>
    </location>
</feature>
<feature type="transmembrane region" description="Helical" evidence="1">
    <location>
        <begin position="38"/>
        <end position="62"/>
    </location>
</feature>
<feature type="transmembrane region" description="Helical" evidence="1">
    <location>
        <begin position="207"/>
        <end position="228"/>
    </location>
</feature>
<comment type="caution">
    <text evidence="3">The sequence shown here is derived from an EMBL/GenBank/DDBJ whole genome shotgun (WGS) entry which is preliminary data.</text>
</comment>
<feature type="transmembrane region" description="Helical" evidence="1">
    <location>
        <begin position="240"/>
        <end position="260"/>
    </location>
</feature>
<feature type="transmembrane region" description="Helical" evidence="1">
    <location>
        <begin position="74"/>
        <end position="94"/>
    </location>
</feature>
<feature type="domain" description="EamA" evidence="2">
    <location>
        <begin position="10"/>
        <end position="143"/>
    </location>
</feature>
<feature type="transmembrane region" description="Helical" evidence="1">
    <location>
        <begin position="100"/>
        <end position="119"/>
    </location>
</feature>
<dbReference type="InterPro" id="IPR037185">
    <property type="entry name" value="EmrE-like"/>
</dbReference>
<dbReference type="EMBL" id="JAEHHL010000001">
    <property type="protein sequence ID" value="MBK0397821.1"/>
    <property type="molecule type" value="Genomic_DNA"/>
</dbReference>
<organism evidence="3 4">
    <name type="scientific">Thermohalobaculum xanthum</name>
    <dbReference type="NCBI Taxonomy" id="2753746"/>
    <lineage>
        <taxon>Bacteria</taxon>
        <taxon>Pseudomonadati</taxon>
        <taxon>Pseudomonadota</taxon>
        <taxon>Alphaproteobacteria</taxon>
        <taxon>Rhodobacterales</taxon>
        <taxon>Paracoccaceae</taxon>
        <taxon>Thermohalobaculum</taxon>
    </lineage>
</organism>
<feature type="transmembrane region" description="Helical" evidence="1">
    <location>
        <begin position="126"/>
        <end position="143"/>
    </location>
</feature>